<keyword evidence="3 4" id="KW-0119">Carbohydrate metabolism</keyword>
<dbReference type="SUPFAM" id="SSF100950">
    <property type="entry name" value="NagB/RpiA/CoA transferase-like"/>
    <property type="match status" value="1"/>
</dbReference>
<evidence type="ECO:0000313" key="7">
    <source>
        <dbReference type="Proteomes" id="UP000051296"/>
    </source>
</evidence>
<dbReference type="HAMAP" id="MF_01241">
    <property type="entry name" value="GlcN6P_deamin"/>
    <property type="match status" value="1"/>
</dbReference>
<dbReference type="GO" id="GO:0016853">
    <property type="term" value="F:isomerase activity"/>
    <property type="evidence" value="ECO:0007669"/>
    <property type="project" value="UniProtKB-KW"/>
</dbReference>
<comment type="function">
    <text evidence="4">Catalyzes the reversible isomerization-deamination of glucosamine 6-phosphate (GlcN6P) to form fructose 6-phosphate (Fru6P) and ammonium ion.</text>
</comment>
<comment type="catalytic activity">
    <reaction evidence="1 4">
        <text>alpha-D-glucosamine 6-phosphate + H2O = beta-D-fructose 6-phosphate + NH4(+)</text>
        <dbReference type="Rhea" id="RHEA:12172"/>
        <dbReference type="ChEBI" id="CHEBI:15377"/>
        <dbReference type="ChEBI" id="CHEBI:28938"/>
        <dbReference type="ChEBI" id="CHEBI:57634"/>
        <dbReference type="ChEBI" id="CHEBI:75989"/>
        <dbReference type="EC" id="3.5.99.6"/>
    </reaction>
</comment>
<proteinExistence type="inferred from homology"/>
<keyword evidence="2 4" id="KW-0378">Hydrolase</keyword>
<dbReference type="FunCoup" id="A0A0R2G768">
    <property type="interactions" value="204"/>
</dbReference>
<dbReference type="GO" id="GO:0004342">
    <property type="term" value="F:glucosamine-6-phosphate deaminase activity"/>
    <property type="evidence" value="ECO:0007669"/>
    <property type="project" value="UniProtKB-UniRule"/>
</dbReference>
<comment type="similarity">
    <text evidence="4">Belongs to the glucosamine/galactosamine-6-phosphate isomerase family. NagB subfamily.</text>
</comment>
<dbReference type="InterPro" id="IPR006148">
    <property type="entry name" value="Glc/Gal-6P_isomerase"/>
</dbReference>
<dbReference type="GO" id="GO:0019262">
    <property type="term" value="P:N-acetylneuraminate catabolic process"/>
    <property type="evidence" value="ECO:0007669"/>
    <property type="project" value="UniProtKB-UniRule"/>
</dbReference>
<organism evidence="6 7">
    <name type="scientific">Weissella halotolerans DSM 20190</name>
    <dbReference type="NCBI Taxonomy" id="1123500"/>
    <lineage>
        <taxon>Bacteria</taxon>
        <taxon>Bacillati</taxon>
        <taxon>Bacillota</taxon>
        <taxon>Bacilli</taxon>
        <taxon>Lactobacillales</taxon>
        <taxon>Lactobacillaceae</taxon>
        <taxon>Weissella</taxon>
    </lineage>
</organism>
<dbReference type="InterPro" id="IPR004547">
    <property type="entry name" value="Glucosamine6P_isomerase"/>
</dbReference>
<dbReference type="InterPro" id="IPR037171">
    <property type="entry name" value="NagB/RpiA_transferase-like"/>
</dbReference>
<evidence type="ECO:0000259" key="5">
    <source>
        <dbReference type="Pfam" id="PF01182"/>
    </source>
</evidence>
<dbReference type="InterPro" id="IPR018321">
    <property type="entry name" value="Glucosamine6P_isomerase_CS"/>
</dbReference>
<dbReference type="PANTHER" id="PTHR11280">
    <property type="entry name" value="GLUCOSAMINE-6-PHOSPHATE ISOMERASE"/>
    <property type="match status" value="1"/>
</dbReference>
<dbReference type="PATRIC" id="fig|1123500.6.peg.902"/>
<evidence type="ECO:0000256" key="4">
    <source>
        <dbReference type="HAMAP-Rule" id="MF_01241"/>
    </source>
</evidence>
<dbReference type="GO" id="GO:0006043">
    <property type="term" value="P:glucosamine catabolic process"/>
    <property type="evidence" value="ECO:0007669"/>
    <property type="project" value="TreeGrafter"/>
</dbReference>
<evidence type="ECO:0000256" key="1">
    <source>
        <dbReference type="ARBA" id="ARBA00000644"/>
    </source>
</evidence>
<comment type="caution">
    <text evidence="6">The sequence shown here is derived from an EMBL/GenBank/DDBJ whole genome shotgun (WGS) entry which is preliminary data.</text>
</comment>
<evidence type="ECO:0000256" key="3">
    <source>
        <dbReference type="ARBA" id="ARBA00023277"/>
    </source>
</evidence>
<dbReference type="Pfam" id="PF01182">
    <property type="entry name" value="Glucosamine_iso"/>
    <property type="match status" value="1"/>
</dbReference>
<feature type="active site" description="For ring-opening step" evidence="4">
    <location>
        <position position="137"/>
    </location>
</feature>
<dbReference type="InParanoid" id="A0A0R2G768"/>
<dbReference type="GO" id="GO:0006046">
    <property type="term" value="P:N-acetylglucosamine catabolic process"/>
    <property type="evidence" value="ECO:0007669"/>
    <property type="project" value="TreeGrafter"/>
</dbReference>
<feature type="domain" description="Glucosamine/galactosamine-6-phosphate isomerase" evidence="5">
    <location>
        <begin position="30"/>
        <end position="223"/>
    </location>
</feature>
<dbReference type="GO" id="GO:0005975">
    <property type="term" value="P:carbohydrate metabolic process"/>
    <property type="evidence" value="ECO:0007669"/>
    <property type="project" value="InterPro"/>
</dbReference>
<protein>
    <recommendedName>
        <fullName evidence="4">Glucosamine-6-phosphate deaminase</fullName>
        <ecNumber evidence="4">3.5.99.6</ecNumber>
    </recommendedName>
    <alternativeName>
        <fullName evidence="4">GlcN6P deaminase</fullName>
        <shortName evidence="4">GNPDA</shortName>
    </alternativeName>
    <alternativeName>
        <fullName evidence="4">Glucosamine-6-phosphate isomerase</fullName>
    </alternativeName>
</protein>
<reference evidence="6 7" key="1">
    <citation type="journal article" date="2015" name="Genome Announc.">
        <title>Expanding the biotechnology potential of lactobacilli through comparative genomics of 213 strains and associated genera.</title>
        <authorList>
            <person name="Sun Z."/>
            <person name="Harris H.M."/>
            <person name="McCann A."/>
            <person name="Guo C."/>
            <person name="Argimon S."/>
            <person name="Zhang W."/>
            <person name="Yang X."/>
            <person name="Jeffery I.B."/>
            <person name="Cooney J.C."/>
            <person name="Kagawa T.F."/>
            <person name="Liu W."/>
            <person name="Song Y."/>
            <person name="Salvetti E."/>
            <person name="Wrobel A."/>
            <person name="Rasinkangas P."/>
            <person name="Parkhill J."/>
            <person name="Rea M.C."/>
            <person name="O'Sullivan O."/>
            <person name="Ritari J."/>
            <person name="Douillard F.P."/>
            <person name="Paul Ross R."/>
            <person name="Yang R."/>
            <person name="Briner A.E."/>
            <person name="Felis G.E."/>
            <person name="de Vos W.M."/>
            <person name="Barrangou R."/>
            <person name="Klaenhammer T.R."/>
            <person name="Caufield P.W."/>
            <person name="Cui Y."/>
            <person name="Zhang H."/>
            <person name="O'Toole P.W."/>
        </authorList>
    </citation>
    <scope>NUCLEOTIDE SEQUENCE [LARGE SCALE GENOMIC DNA]</scope>
    <source>
        <strain evidence="6 7">DSM 20190</strain>
    </source>
</reference>
<dbReference type="Gene3D" id="3.40.50.1360">
    <property type="match status" value="1"/>
</dbReference>
<feature type="active site" description="Proton acceptor; for ring-opening step" evidence="4">
    <location>
        <position position="132"/>
    </location>
</feature>
<dbReference type="EC" id="3.5.99.6" evidence="4"/>
<comment type="caution">
    <text evidence="4">Lacks conserved residue(s) required for the propagation of feature annotation.</text>
</comment>
<accession>A0A0R2G768</accession>
<keyword evidence="7" id="KW-1185">Reference proteome</keyword>
<evidence type="ECO:0000313" key="6">
    <source>
        <dbReference type="EMBL" id="KRN32541.1"/>
    </source>
</evidence>
<dbReference type="Proteomes" id="UP000051296">
    <property type="component" value="Unassembled WGS sequence"/>
</dbReference>
<dbReference type="PANTHER" id="PTHR11280:SF5">
    <property type="entry name" value="GLUCOSAMINE-6-PHOSPHATE ISOMERASE"/>
    <property type="match status" value="1"/>
</dbReference>
<dbReference type="FunFam" id="3.40.50.1360:FF:000003">
    <property type="entry name" value="Glucosamine-6-phosphate deaminase"/>
    <property type="match status" value="1"/>
</dbReference>
<dbReference type="STRING" id="1123500.GCA_000420365_00525"/>
<comment type="pathway">
    <text evidence="4">Amino-sugar metabolism; N-acetylneuraminate degradation; D-fructose 6-phosphate from N-acetylneuraminate: step 5/5.</text>
</comment>
<sequence length="237" mass="25522">MTMDIKIVKDQQAGGQAGYQLFADALDAGANVFGLATGSSPITIYQALTASDLDFSDKISINLDEYVGLSATNPQSYHYFMQEHLFNQKPFKHNYLPDGLATDAEAETSRYDRIIENNPIDLQLLGLGVNGHIGFNEPGTAFSELTHKVALTPSTIAANARFFADPNEVPKYAYSMGIASIMQAKHIVLVAYGENKAQAVAQMIEGPVTEAVPASALQNHANVTVILDEAAASQLQK</sequence>
<dbReference type="AlphaFoldDB" id="A0A0R2G768"/>
<dbReference type="UniPathway" id="UPA00629">
    <property type="reaction ID" value="UER00684"/>
</dbReference>
<name>A0A0R2G768_9LACO</name>
<dbReference type="PROSITE" id="PS01161">
    <property type="entry name" value="GLC_GALNAC_ISOMERASE"/>
    <property type="match status" value="1"/>
</dbReference>
<feature type="active site" description="Proton acceptor; for enolization step" evidence="4">
    <location>
        <position position="64"/>
    </location>
</feature>
<dbReference type="GO" id="GO:0042802">
    <property type="term" value="F:identical protein binding"/>
    <property type="evidence" value="ECO:0007669"/>
    <property type="project" value="TreeGrafter"/>
</dbReference>
<feature type="active site" description="For ring-opening step" evidence="4">
    <location>
        <position position="130"/>
    </location>
</feature>
<gene>
    <name evidence="4" type="primary">nagB</name>
    <name evidence="6" type="ORF">IV68_GL000896</name>
</gene>
<keyword evidence="6" id="KW-0413">Isomerase</keyword>
<dbReference type="EMBL" id="JQAX01000002">
    <property type="protein sequence ID" value="KRN32541.1"/>
    <property type="molecule type" value="Genomic_DNA"/>
</dbReference>
<dbReference type="CDD" id="cd01399">
    <property type="entry name" value="GlcN6P_deaminase"/>
    <property type="match status" value="1"/>
</dbReference>
<dbReference type="eggNOG" id="COG0363">
    <property type="taxonomic scope" value="Bacteria"/>
</dbReference>
<dbReference type="GO" id="GO:0005737">
    <property type="term" value="C:cytoplasm"/>
    <property type="evidence" value="ECO:0007669"/>
    <property type="project" value="TreeGrafter"/>
</dbReference>
<evidence type="ECO:0000256" key="2">
    <source>
        <dbReference type="ARBA" id="ARBA00022801"/>
    </source>
</evidence>